<dbReference type="Gene3D" id="1.10.10.10">
    <property type="entry name" value="Winged helix-like DNA-binding domain superfamily/Winged helix DNA-binding domain"/>
    <property type="match status" value="1"/>
</dbReference>
<dbReference type="Pfam" id="PF03466">
    <property type="entry name" value="LysR_substrate"/>
    <property type="match status" value="1"/>
</dbReference>
<evidence type="ECO:0000313" key="6">
    <source>
        <dbReference type="EMBL" id="UXN68107.1"/>
    </source>
</evidence>
<evidence type="ECO:0000259" key="5">
    <source>
        <dbReference type="PROSITE" id="PS50931"/>
    </source>
</evidence>
<evidence type="ECO:0000256" key="1">
    <source>
        <dbReference type="ARBA" id="ARBA00009437"/>
    </source>
</evidence>
<dbReference type="SUPFAM" id="SSF46785">
    <property type="entry name" value="Winged helix' DNA-binding domain"/>
    <property type="match status" value="1"/>
</dbReference>
<dbReference type="EMBL" id="CP104964">
    <property type="protein sequence ID" value="UXN68107.1"/>
    <property type="molecule type" value="Genomic_DNA"/>
</dbReference>
<dbReference type="PANTHER" id="PTHR30537:SF5">
    <property type="entry name" value="HTH-TYPE TRANSCRIPTIONAL ACTIVATOR TTDR-RELATED"/>
    <property type="match status" value="1"/>
</dbReference>
<keyword evidence="3" id="KW-0238">DNA-binding</keyword>
<dbReference type="Proteomes" id="UP001061862">
    <property type="component" value="Plasmid p_unnamed1"/>
</dbReference>
<keyword evidence="7" id="KW-1185">Reference proteome</keyword>
<dbReference type="RefSeq" id="WP_262165751.1">
    <property type="nucleotide sequence ID" value="NZ_CP104964.1"/>
</dbReference>
<dbReference type="InterPro" id="IPR036390">
    <property type="entry name" value="WH_DNA-bd_sf"/>
</dbReference>
<dbReference type="InterPro" id="IPR000847">
    <property type="entry name" value="LysR_HTH_N"/>
</dbReference>
<keyword evidence="6" id="KW-0614">Plasmid</keyword>
<comment type="similarity">
    <text evidence="1">Belongs to the LysR transcriptional regulatory family.</text>
</comment>
<evidence type="ECO:0000313" key="7">
    <source>
        <dbReference type="Proteomes" id="UP001061862"/>
    </source>
</evidence>
<name>A0ABY6C780_9HYPH</name>
<dbReference type="PANTHER" id="PTHR30537">
    <property type="entry name" value="HTH-TYPE TRANSCRIPTIONAL REGULATOR"/>
    <property type="match status" value="1"/>
</dbReference>
<keyword evidence="2" id="KW-0805">Transcription regulation</keyword>
<evidence type="ECO:0000256" key="3">
    <source>
        <dbReference type="ARBA" id="ARBA00023125"/>
    </source>
</evidence>
<gene>
    <name evidence="6" type="ORF">N8A98_00910</name>
</gene>
<dbReference type="Pfam" id="PF00126">
    <property type="entry name" value="HTH_1"/>
    <property type="match status" value="1"/>
</dbReference>
<accession>A0ABY6C780</accession>
<dbReference type="InterPro" id="IPR036388">
    <property type="entry name" value="WH-like_DNA-bd_sf"/>
</dbReference>
<reference evidence="6 7" key="1">
    <citation type="submission" date="2022-09" db="EMBL/GenBank/DDBJ databases">
        <title>Interaction between co-microsymbionts with complementary sets of symbiotic genes in legume-rhizobium systems.</title>
        <authorList>
            <person name="Safronova V."/>
            <person name="Sazanova A."/>
            <person name="Afonin A."/>
            <person name="Chirak E."/>
        </authorList>
    </citation>
    <scope>NUCLEOTIDE SEQUENCE [LARGE SCALE GENOMIC DNA]</scope>
    <source>
        <strain evidence="6 7">A18/4-1</strain>
        <plasmid evidence="6 7">p_unnamed1</plasmid>
    </source>
</reference>
<protein>
    <submittedName>
        <fullName evidence="6">LysR family transcriptional regulator</fullName>
    </submittedName>
</protein>
<dbReference type="CDD" id="cd08422">
    <property type="entry name" value="PBP2_CrgA_like"/>
    <property type="match status" value="1"/>
</dbReference>
<sequence>MQIDDVRAFAWVVSSGSLSRTAREQNLPKATLSHRLRRLENDVGTALLIRSAAGLTPTKAGWAFLRHAEEVNLAYTRALDSVASEKPAQSVRLSVGATDELSTNLLAPLSLRFARSHPEVSLDLHVMPLGRLLSRETDLDCMICSGLPAILGTANLVARGFSRYVSRLYAAPTYLAERGTPTHPDNLRQHDLISGEGPSGVVPWALENGQASQLIEPRGPLRANDNWVAKVCVLQGYGIGLFPEFFAQEHVPTGDLIEVLPAWTTAPTSVTVLYHDHRFANPHIRAFVDFLVSEFEGFYCFPYRQRDVFRPMPGGSTTRQKGRR</sequence>
<dbReference type="InterPro" id="IPR005119">
    <property type="entry name" value="LysR_subst-bd"/>
</dbReference>
<dbReference type="InterPro" id="IPR058163">
    <property type="entry name" value="LysR-type_TF_proteobact-type"/>
</dbReference>
<proteinExistence type="inferred from homology"/>
<keyword evidence="4" id="KW-0804">Transcription</keyword>
<feature type="domain" description="HTH lysR-type" evidence="5">
    <location>
        <begin position="1"/>
        <end position="58"/>
    </location>
</feature>
<geneLocation type="plasmid" evidence="6 7">
    <name>p_unnamed1</name>
</geneLocation>
<dbReference type="PROSITE" id="PS50931">
    <property type="entry name" value="HTH_LYSR"/>
    <property type="match status" value="1"/>
</dbReference>
<dbReference type="SUPFAM" id="SSF53850">
    <property type="entry name" value="Periplasmic binding protein-like II"/>
    <property type="match status" value="1"/>
</dbReference>
<organism evidence="6 7">
    <name type="scientific">Devosia neptuniae</name>
    <dbReference type="NCBI Taxonomy" id="191302"/>
    <lineage>
        <taxon>Bacteria</taxon>
        <taxon>Pseudomonadati</taxon>
        <taxon>Pseudomonadota</taxon>
        <taxon>Alphaproteobacteria</taxon>
        <taxon>Hyphomicrobiales</taxon>
        <taxon>Devosiaceae</taxon>
        <taxon>Devosia</taxon>
    </lineage>
</organism>
<dbReference type="Gene3D" id="3.40.190.290">
    <property type="match status" value="1"/>
</dbReference>
<evidence type="ECO:0000256" key="2">
    <source>
        <dbReference type="ARBA" id="ARBA00023015"/>
    </source>
</evidence>
<evidence type="ECO:0000256" key="4">
    <source>
        <dbReference type="ARBA" id="ARBA00023163"/>
    </source>
</evidence>